<feature type="transmembrane region" description="Helical" evidence="1">
    <location>
        <begin position="6"/>
        <end position="25"/>
    </location>
</feature>
<dbReference type="OrthoDB" id="2989916at2"/>
<protein>
    <submittedName>
        <fullName evidence="2">Uncharacterized protein</fullName>
    </submittedName>
</protein>
<comment type="caution">
    <text evidence="2">The sequence shown here is derived from an EMBL/GenBank/DDBJ whole genome shotgun (WGS) entry which is preliminary data.</text>
</comment>
<evidence type="ECO:0000256" key="1">
    <source>
        <dbReference type="SAM" id="Phobius"/>
    </source>
</evidence>
<reference evidence="3" key="1">
    <citation type="submission" date="2016-01" db="EMBL/GenBank/DDBJ databases">
        <authorList>
            <person name="Mitreva M."/>
            <person name="Pepin K.H."/>
            <person name="Mihindukulasuriya K.A."/>
            <person name="Fulton R."/>
            <person name="Fronick C."/>
            <person name="O'Laughlin M."/>
            <person name="Miner T."/>
            <person name="Herter B."/>
            <person name="Rosa B.A."/>
            <person name="Cordes M."/>
            <person name="Tomlinson C."/>
            <person name="Wollam A."/>
            <person name="Palsikar V.B."/>
            <person name="Mardis E.R."/>
            <person name="Wilson R.K."/>
        </authorList>
    </citation>
    <scope>NUCLEOTIDE SEQUENCE [LARGE SCALE GENOMIC DNA]</scope>
    <source>
        <strain evidence="3">DNF01167</strain>
    </source>
</reference>
<dbReference type="PATRIC" id="fig|1379.3.peg.244"/>
<keyword evidence="1" id="KW-1133">Transmembrane helix</keyword>
<evidence type="ECO:0000313" key="2">
    <source>
        <dbReference type="EMBL" id="KXB63218.1"/>
    </source>
</evidence>
<dbReference type="Proteomes" id="UP000070355">
    <property type="component" value="Unassembled WGS sequence"/>
</dbReference>
<keyword evidence="1" id="KW-0812">Transmembrane</keyword>
<name>A0A134A680_9BACL</name>
<evidence type="ECO:0000313" key="3">
    <source>
        <dbReference type="Proteomes" id="UP000070355"/>
    </source>
</evidence>
<keyword evidence="1" id="KW-0472">Membrane</keyword>
<dbReference type="RefSeq" id="WP_060913546.1">
    <property type="nucleotide sequence ID" value="NZ_JAGZGJ010000071.1"/>
</dbReference>
<dbReference type="EMBL" id="LSDC01000017">
    <property type="protein sequence ID" value="KXB63218.1"/>
    <property type="molecule type" value="Genomic_DNA"/>
</dbReference>
<sequence length="105" mass="11874">MQRKTILGIFLLTSILYYIVPLLFLKFYNGTSDKAGFILILTYGFSSFAVTLLVTYFIQRTIYTPLLSIALALPLFFIFNSSALVLILLIIVFSFVAYALTVLIK</sequence>
<feature type="transmembrane region" description="Helical" evidence="1">
    <location>
        <begin position="78"/>
        <end position="104"/>
    </location>
</feature>
<dbReference type="AlphaFoldDB" id="A0A134A680"/>
<dbReference type="STRING" id="1379.HMPREF3186_00249"/>
<gene>
    <name evidence="2" type="ORF">HMPREF3186_00249</name>
</gene>
<accession>A0A134A680</accession>
<proteinExistence type="predicted"/>
<organism evidence="2 3">
    <name type="scientific">Gemella haemolysans</name>
    <dbReference type="NCBI Taxonomy" id="1379"/>
    <lineage>
        <taxon>Bacteria</taxon>
        <taxon>Bacillati</taxon>
        <taxon>Bacillota</taxon>
        <taxon>Bacilli</taxon>
        <taxon>Bacillales</taxon>
        <taxon>Gemellaceae</taxon>
        <taxon>Gemella</taxon>
    </lineage>
</organism>
<feature type="transmembrane region" description="Helical" evidence="1">
    <location>
        <begin position="37"/>
        <end position="58"/>
    </location>
</feature>